<evidence type="ECO:0000313" key="4">
    <source>
        <dbReference type="Proteomes" id="UP000234914"/>
    </source>
</evidence>
<organism evidence="3 4">
    <name type="scientific">Faucicola osloensis</name>
    <name type="common">Moraxella osloensis</name>
    <dbReference type="NCBI Taxonomy" id="34062"/>
    <lineage>
        <taxon>Bacteria</taxon>
        <taxon>Pseudomonadati</taxon>
        <taxon>Pseudomonadota</taxon>
        <taxon>Gammaproteobacteria</taxon>
        <taxon>Moraxellales</taxon>
        <taxon>Moraxellaceae</taxon>
        <taxon>Faucicola</taxon>
    </lineage>
</organism>
<evidence type="ECO:0000313" key="3">
    <source>
        <dbReference type="EMBL" id="PKZ69887.1"/>
    </source>
</evidence>
<keyword evidence="1" id="KW-0472">Membrane</keyword>
<feature type="signal peptide" evidence="2">
    <location>
        <begin position="1"/>
        <end position="27"/>
    </location>
</feature>
<dbReference type="Proteomes" id="UP000234914">
    <property type="component" value="Unassembled WGS sequence"/>
</dbReference>
<keyword evidence="2" id="KW-0732">Signal</keyword>
<feature type="transmembrane region" description="Helical" evidence="1">
    <location>
        <begin position="95"/>
        <end position="115"/>
    </location>
</feature>
<proteinExistence type="predicted"/>
<comment type="caution">
    <text evidence="3">The sequence shown here is derived from an EMBL/GenBank/DDBJ whole genome shotgun (WGS) entry which is preliminary data.</text>
</comment>
<keyword evidence="1" id="KW-0812">Transmembrane</keyword>
<accession>A0A2I1RL81</accession>
<feature type="chain" id="PRO_5014176588" evidence="2">
    <location>
        <begin position="28"/>
        <end position="118"/>
    </location>
</feature>
<protein>
    <submittedName>
        <fullName evidence="3">Uncharacterized protein</fullName>
    </submittedName>
</protein>
<dbReference type="AlphaFoldDB" id="A0A2I1RL81"/>
<dbReference type="EMBL" id="PKJS01000001">
    <property type="protein sequence ID" value="PKZ69887.1"/>
    <property type="molecule type" value="Genomic_DNA"/>
</dbReference>
<feature type="transmembrane region" description="Helical" evidence="1">
    <location>
        <begin position="67"/>
        <end position="89"/>
    </location>
</feature>
<keyword evidence="1" id="KW-1133">Transmembrane helix</keyword>
<dbReference type="RefSeq" id="WP_101963517.1">
    <property type="nucleotide sequence ID" value="NZ_PKJS01000001.1"/>
</dbReference>
<sequence length="118" mass="13179">MSKITAERLKKSLLFCSFLWLTSSAHANEVSGLVILYIGLPSLFLANGILFLLLLYKPKPSTKIASILLFVIVLIINGIIVAIEFTLASSQTMTMLIYLGYAILLITFSITFYRLMKK</sequence>
<evidence type="ECO:0000256" key="2">
    <source>
        <dbReference type="SAM" id="SignalP"/>
    </source>
</evidence>
<evidence type="ECO:0000256" key="1">
    <source>
        <dbReference type="SAM" id="Phobius"/>
    </source>
</evidence>
<name>A0A2I1RL81_FAUOS</name>
<reference evidence="3 4" key="1">
    <citation type="submission" date="2017-12" db="EMBL/GenBank/DDBJ databases">
        <title>Phylogenetic diversity of female urinary microbiome.</title>
        <authorList>
            <person name="Thomas-White K."/>
            <person name="Wolfe A.J."/>
        </authorList>
    </citation>
    <scope>NUCLEOTIDE SEQUENCE [LARGE SCALE GENOMIC DNA]</scope>
    <source>
        <strain evidence="3 4">UMB0416</strain>
    </source>
</reference>
<gene>
    <name evidence="3" type="ORF">CYJ96_00590</name>
</gene>
<feature type="transmembrane region" description="Helical" evidence="1">
    <location>
        <begin position="37"/>
        <end position="55"/>
    </location>
</feature>